<feature type="compositionally biased region" description="Polar residues" evidence="6">
    <location>
        <begin position="27"/>
        <end position="40"/>
    </location>
</feature>
<evidence type="ECO:0000313" key="8">
    <source>
        <dbReference type="EMBL" id="MCY6960274.1"/>
    </source>
</evidence>
<dbReference type="Gene3D" id="3.40.30.10">
    <property type="entry name" value="Glutaredoxin"/>
    <property type="match status" value="1"/>
</dbReference>
<dbReference type="InterPro" id="IPR036249">
    <property type="entry name" value="Thioredoxin-like_sf"/>
</dbReference>
<dbReference type="EMBL" id="JAPQFJ010000023">
    <property type="protein sequence ID" value="MCY6960274.1"/>
    <property type="molecule type" value="Genomic_DNA"/>
</dbReference>
<evidence type="ECO:0000256" key="3">
    <source>
        <dbReference type="ARBA" id="ARBA00022968"/>
    </source>
</evidence>
<evidence type="ECO:0000256" key="5">
    <source>
        <dbReference type="ARBA" id="ARBA00023284"/>
    </source>
</evidence>
<evidence type="ECO:0000256" key="2">
    <source>
        <dbReference type="ARBA" id="ARBA00022748"/>
    </source>
</evidence>
<keyword evidence="5" id="KW-0676">Redox-active center</keyword>
<dbReference type="InterPro" id="IPR000866">
    <property type="entry name" value="AhpC/TSA"/>
</dbReference>
<evidence type="ECO:0000259" key="7">
    <source>
        <dbReference type="PROSITE" id="PS51352"/>
    </source>
</evidence>
<keyword evidence="3" id="KW-0812">Transmembrane</keyword>
<dbReference type="PROSITE" id="PS51352">
    <property type="entry name" value="THIOREDOXIN_2"/>
    <property type="match status" value="1"/>
</dbReference>
<proteinExistence type="predicted"/>
<dbReference type="PANTHER" id="PTHR42852">
    <property type="entry name" value="THIOL:DISULFIDE INTERCHANGE PROTEIN DSBE"/>
    <property type="match status" value="1"/>
</dbReference>
<evidence type="ECO:0000256" key="1">
    <source>
        <dbReference type="ARBA" id="ARBA00004196"/>
    </source>
</evidence>
<gene>
    <name evidence="8" type="ORF">OW729_16780</name>
</gene>
<keyword evidence="4" id="KW-1015">Disulfide bond</keyword>
<comment type="caution">
    <text evidence="8">The sequence shown here is derived from an EMBL/GenBank/DDBJ whole genome shotgun (WGS) entry which is preliminary data.</text>
</comment>
<evidence type="ECO:0000256" key="6">
    <source>
        <dbReference type="SAM" id="MobiDB-lite"/>
    </source>
</evidence>
<name>A0ABT4DGX8_9CLOT</name>
<dbReference type="Pfam" id="PF00578">
    <property type="entry name" value="AhpC-TSA"/>
    <property type="match status" value="1"/>
</dbReference>
<sequence length="365" mass="41252">MIKKFLEIFLAATVCISMVGFDKATNSQNKNETQQTQSKAETLKGTKRSFDPSGLEYYEPKAWSEKGNASIVFAAGGKYGIAYTIAQIPYEYVEVEFMKQLEKEGKDAKTEEEQKKLAEKYQSKAKEFLVIMVLDKSKEKSGPKGDIEAKEEAFKKYKHHEKVAEKDNLECYVLYNDEYNESGLSEEEKKNFKEVLKGIDELKKSIKLSIPVSEEEKMAAYKNIEFKTRTIDGKEIDNSIFKRSKLTMVNIWATFCGPCIKEMPDIQSLCEELKKENINVIGIVADTPNDENEVLAKNIVKQKGVRYENIIPDEKLKKGILSTVSGVPTTIFVDSKGNIVGKPIVGSCSKEDYRKAIDESLKSSK</sequence>
<feature type="region of interest" description="Disordered" evidence="6">
    <location>
        <begin position="27"/>
        <end position="47"/>
    </location>
</feature>
<dbReference type="Proteomes" id="UP001144612">
    <property type="component" value="Unassembled WGS sequence"/>
</dbReference>
<keyword evidence="2" id="KW-0201">Cytochrome c-type biogenesis</keyword>
<feature type="domain" description="Thioredoxin" evidence="7">
    <location>
        <begin position="217"/>
        <end position="362"/>
    </location>
</feature>
<organism evidence="8 9">
    <name type="scientific">Clostridium brassicae</name>
    <dbReference type="NCBI Taxonomy" id="2999072"/>
    <lineage>
        <taxon>Bacteria</taxon>
        <taxon>Bacillati</taxon>
        <taxon>Bacillota</taxon>
        <taxon>Clostridia</taxon>
        <taxon>Eubacteriales</taxon>
        <taxon>Clostridiaceae</taxon>
        <taxon>Clostridium</taxon>
    </lineage>
</organism>
<dbReference type="InterPro" id="IPR013766">
    <property type="entry name" value="Thioredoxin_domain"/>
</dbReference>
<dbReference type="PANTHER" id="PTHR42852:SF6">
    <property type="entry name" value="THIOL:DISULFIDE INTERCHANGE PROTEIN DSBE"/>
    <property type="match status" value="1"/>
</dbReference>
<keyword evidence="3" id="KW-0735">Signal-anchor</keyword>
<comment type="subcellular location">
    <subcellularLocation>
        <location evidence="1">Cell envelope</location>
    </subcellularLocation>
</comment>
<evidence type="ECO:0000256" key="4">
    <source>
        <dbReference type="ARBA" id="ARBA00023157"/>
    </source>
</evidence>
<evidence type="ECO:0000313" key="9">
    <source>
        <dbReference type="Proteomes" id="UP001144612"/>
    </source>
</evidence>
<dbReference type="InterPro" id="IPR050553">
    <property type="entry name" value="Thioredoxin_ResA/DsbE_sf"/>
</dbReference>
<protein>
    <submittedName>
        <fullName evidence="8">TlpA disulfide reductase family protein</fullName>
    </submittedName>
</protein>
<reference evidence="8" key="1">
    <citation type="submission" date="2022-12" db="EMBL/GenBank/DDBJ databases">
        <title>Clostridium sp. nov., isolated from industrial wastewater.</title>
        <authorList>
            <person name="Jiayan W."/>
        </authorList>
    </citation>
    <scope>NUCLEOTIDE SEQUENCE</scope>
    <source>
        <strain evidence="8">ZC22-4</strain>
    </source>
</reference>
<accession>A0ABT4DGX8</accession>
<dbReference type="SUPFAM" id="SSF52833">
    <property type="entry name" value="Thioredoxin-like"/>
    <property type="match status" value="1"/>
</dbReference>
<keyword evidence="9" id="KW-1185">Reference proteome</keyword>
<dbReference type="CDD" id="cd02966">
    <property type="entry name" value="TlpA_like_family"/>
    <property type="match status" value="1"/>
</dbReference>
<dbReference type="RefSeq" id="WP_268062706.1">
    <property type="nucleotide sequence ID" value="NZ_JAPQFJ010000023.1"/>
</dbReference>